<protein>
    <submittedName>
        <fullName evidence="1">Uncharacterized protein</fullName>
    </submittedName>
</protein>
<evidence type="ECO:0000313" key="2">
    <source>
        <dbReference type="Proteomes" id="UP001465153"/>
    </source>
</evidence>
<keyword evidence="2" id="KW-1185">Reference proteome</keyword>
<proteinExistence type="predicted"/>
<reference evidence="1 2" key="1">
    <citation type="submission" date="2024-04" db="EMBL/GenBank/DDBJ databases">
        <title>Draft genome sequence of Sessilibacter corallicola NBRC 116591.</title>
        <authorList>
            <person name="Miyakawa T."/>
            <person name="Kusuya Y."/>
            <person name="Miura T."/>
        </authorList>
    </citation>
    <scope>NUCLEOTIDE SEQUENCE [LARGE SCALE GENOMIC DNA]</scope>
    <source>
        <strain evidence="1 2">KU-00831-HH</strain>
    </source>
</reference>
<name>A0ABQ0A9Y6_9GAMM</name>
<comment type="caution">
    <text evidence="1">The sequence shown here is derived from an EMBL/GenBank/DDBJ whole genome shotgun (WGS) entry which is preliminary data.</text>
</comment>
<accession>A0ABQ0A9Y6</accession>
<dbReference type="RefSeq" id="WP_353303166.1">
    <property type="nucleotide sequence ID" value="NZ_BAABWN010000007.1"/>
</dbReference>
<dbReference type="EMBL" id="BAABWN010000007">
    <property type="protein sequence ID" value="GAA6168461.1"/>
    <property type="molecule type" value="Genomic_DNA"/>
</dbReference>
<organism evidence="1 2">
    <name type="scientific">Sessilibacter corallicola</name>
    <dbReference type="NCBI Taxonomy" id="2904075"/>
    <lineage>
        <taxon>Bacteria</taxon>
        <taxon>Pseudomonadati</taxon>
        <taxon>Pseudomonadota</taxon>
        <taxon>Gammaproteobacteria</taxon>
        <taxon>Cellvibrionales</taxon>
        <taxon>Cellvibrionaceae</taxon>
        <taxon>Sessilibacter</taxon>
    </lineage>
</organism>
<sequence>MLYTLIHDSNNYLEFHFNLDQIWRILEEYGDDHIDNRIDVNGEPKSFKNIINEPLSLSFPLVDKKDKNKKVPDIDISSGRLFLSDKAYRVLKPLIENDGEFLPATYENGEGYFYIPMQVAKVDPSITHKDEWDEIVAIGFDEEHVKNWSVFRTEYNGYMHLYCQESIKIAIEDAQLTGLFITNDLANIFPEERGSVTKLN</sequence>
<dbReference type="Proteomes" id="UP001465153">
    <property type="component" value="Unassembled WGS sequence"/>
</dbReference>
<gene>
    <name evidence="1" type="ORF">NBRC116591_22720</name>
</gene>
<evidence type="ECO:0000313" key="1">
    <source>
        <dbReference type="EMBL" id="GAA6168461.1"/>
    </source>
</evidence>